<dbReference type="Pfam" id="PF00059">
    <property type="entry name" value="Lectin_C"/>
    <property type="match status" value="1"/>
</dbReference>
<evidence type="ECO:0000256" key="3">
    <source>
        <dbReference type="ARBA" id="ARBA00022825"/>
    </source>
</evidence>
<dbReference type="SUPFAM" id="SSF50494">
    <property type="entry name" value="Trypsin-like serine proteases"/>
    <property type="match status" value="1"/>
</dbReference>
<dbReference type="PRINTS" id="PR00722">
    <property type="entry name" value="CHYMOTRYPSIN"/>
</dbReference>
<organism evidence="9">
    <name type="scientific">Phallusia mammillata</name>
    <dbReference type="NCBI Taxonomy" id="59560"/>
    <lineage>
        <taxon>Eukaryota</taxon>
        <taxon>Metazoa</taxon>
        <taxon>Chordata</taxon>
        <taxon>Tunicata</taxon>
        <taxon>Ascidiacea</taxon>
        <taxon>Phlebobranchia</taxon>
        <taxon>Ascidiidae</taxon>
        <taxon>Phallusia</taxon>
    </lineage>
</organism>
<evidence type="ECO:0000259" key="8">
    <source>
        <dbReference type="PROSITE" id="PS50240"/>
    </source>
</evidence>
<dbReference type="GO" id="GO:0006508">
    <property type="term" value="P:proteolysis"/>
    <property type="evidence" value="ECO:0007669"/>
    <property type="project" value="UniProtKB-KW"/>
</dbReference>
<dbReference type="InterPro" id="IPR050127">
    <property type="entry name" value="Serine_Proteases_S1"/>
</dbReference>
<protein>
    <submittedName>
        <fullName evidence="9">Uncharacterized protein LOC100176526</fullName>
    </submittedName>
</protein>
<evidence type="ECO:0000256" key="4">
    <source>
        <dbReference type="ARBA" id="ARBA00023157"/>
    </source>
</evidence>
<dbReference type="PROSITE" id="PS00134">
    <property type="entry name" value="TRYPSIN_HIS"/>
    <property type="match status" value="1"/>
</dbReference>
<gene>
    <name evidence="9" type="primary">LOC100176526-002</name>
</gene>
<dbReference type="InterPro" id="IPR016187">
    <property type="entry name" value="CTDL_fold"/>
</dbReference>
<dbReference type="GO" id="GO:0005615">
    <property type="term" value="C:extracellular space"/>
    <property type="evidence" value="ECO:0007669"/>
    <property type="project" value="TreeGrafter"/>
</dbReference>
<dbReference type="FunFam" id="2.40.10.10:FF:000003">
    <property type="entry name" value="Transmembrane serine protease 3"/>
    <property type="match status" value="1"/>
</dbReference>
<evidence type="ECO:0000256" key="5">
    <source>
        <dbReference type="RuleBase" id="RU363034"/>
    </source>
</evidence>
<dbReference type="SMART" id="SM00020">
    <property type="entry name" value="Tryp_SPc"/>
    <property type="match status" value="1"/>
</dbReference>
<dbReference type="InterPro" id="IPR043504">
    <property type="entry name" value="Peptidase_S1_PA_chymotrypsin"/>
</dbReference>
<dbReference type="InterPro" id="IPR001254">
    <property type="entry name" value="Trypsin_dom"/>
</dbReference>
<dbReference type="InterPro" id="IPR016186">
    <property type="entry name" value="C-type_lectin-like/link_sf"/>
</dbReference>
<dbReference type="InterPro" id="IPR033116">
    <property type="entry name" value="TRYPSIN_SER"/>
</dbReference>
<dbReference type="CDD" id="cd00190">
    <property type="entry name" value="Tryp_SPc"/>
    <property type="match status" value="1"/>
</dbReference>
<evidence type="ECO:0000256" key="1">
    <source>
        <dbReference type="ARBA" id="ARBA00022670"/>
    </source>
</evidence>
<evidence type="ECO:0000256" key="6">
    <source>
        <dbReference type="SAM" id="SignalP"/>
    </source>
</evidence>
<name>A0A6F9DFY9_9ASCI</name>
<dbReference type="AlphaFoldDB" id="A0A6F9DFY9"/>
<dbReference type="InterPro" id="IPR001314">
    <property type="entry name" value="Peptidase_S1A"/>
</dbReference>
<keyword evidence="4" id="KW-1015">Disulfide bond</keyword>
<proteinExistence type="evidence at transcript level"/>
<keyword evidence="2 5" id="KW-0378">Hydrolase</keyword>
<dbReference type="InterPro" id="IPR018114">
    <property type="entry name" value="TRYPSIN_HIS"/>
</dbReference>
<keyword evidence="1 5" id="KW-0645">Protease</keyword>
<feature type="domain" description="C-type lectin" evidence="7">
    <location>
        <begin position="256"/>
        <end position="370"/>
    </location>
</feature>
<accession>A0A6F9DFY9</accession>
<dbReference type="InterPro" id="IPR001304">
    <property type="entry name" value="C-type_lectin-like"/>
</dbReference>
<dbReference type="PANTHER" id="PTHR24264:SF54">
    <property type="entry name" value="PEPTIDASE S1 DOMAIN-CONTAINING PROTEIN"/>
    <property type="match status" value="1"/>
</dbReference>
<dbReference type="GO" id="GO:0004252">
    <property type="term" value="F:serine-type endopeptidase activity"/>
    <property type="evidence" value="ECO:0007669"/>
    <property type="project" value="InterPro"/>
</dbReference>
<dbReference type="Gene3D" id="3.10.100.10">
    <property type="entry name" value="Mannose-Binding Protein A, subunit A"/>
    <property type="match status" value="1"/>
</dbReference>
<dbReference type="PROSITE" id="PS50240">
    <property type="entry name" value="TRYPSIN_DOM"/>
    <property type="match status" value="1"/>
</dbReference>
<dbReference type="Pfam" id="PF00089">
    <property type="entry name" value="Trypsin"/>
    <property type="match status" value="1"/>
</dbReference>
<evidence type="ECO:0000259" key="7">
    <source>
        <dbReference type="PROSITE" id="PS50041"/>
    </source>
</evidence>
<dbReference type="SUPFAM" id="SSF56436">
    <property type="entry name" value="C-type lectin-like"/>
    <property type="match status" value="1"/>
</dbReference>
<dbReference type="PROSITE" id="PS00135">
    <property type="entry name" value="TRYPSIN_SER"/>
    <property type="match status" value="1"/>
</dbReference>
<sequence length="669" mass="75880">MIHRNKLSDVACLLLICFSAVSQGLKCMQPSDARYIQPLVPLPSSWLNRGWHTGQFLSTVHAEHEDETHSRGAHFGLNGTHMWWLQNDENTAHYLLTEQFDKMLCAQSEGGLQVNWFDNTQANRDELWCQWIMETNPNDINLFRIKNLMLSQAVESVQHVYVDETGMFFDYAEMARNDARNLVDEERKWFRWTKAEPTQRNMDDIEDNCVMGASGVPEFLEVSTGISARGATLRRRSPFLTSSNKFATCGNNWYLHGSLCYRTFKQVMLDQKRAKRICKALRGDLVVPKNQEQQTFIVKFLRAFDAVGRYWLGMEAKATGNRFYDTKGNRLTFRRWGRHSKRFRSDKCSFWRENRWYATGCGSQNKLLCVKEATLRNSADCGTIQIKSVDDLMKNAYRSGPEEGRIVKGTRAQDGQFPWQASIRFKVPVPQNGIDVIHNCGGTLIDSCWVLTAAHCVHETDHTIFIVRIGDTNNVVKESSEQEFEIEQIFTHEEYTLIPAPKNDIALIKLASVNGQCARFGQNVQPACLPDEMFPFKDGDRCQVSGWGATNYTLGQRSAAANLMWATLPKLKQKYCKSRYARYDNVYVDEVMFCAGLKAGGRDACTGDSGGPYVCRNKRGKYAVTGVVSFGIGCARRQFPGVYTNVTHFIPWISAKIAANGGGNVIQTN</sequence>
<feature type="signal peptide" evidence="6">
    <location>
        <begin position="1"/>
        <end position="24"/>
    </location>
</feature>
<feature type="chain" id="PRO_5026141641" evidence="6">
    <location>
        <begin position="25"/>
        <end position="669"/>
    </location>
</feature>
<dbReference type="CDD" id="cd00037">
    <property type="entry name" value="CLECT"/>
    <property type="match status" value="1"/>
</dbReference>
<dbReference type="PROSITE" id="PS50041">
    <property type="entry name" value="C_TYPE_LECTIN_2"/>
    <property type="match status" value="1"/>
</dbReference>
<feature type="domain" description="Peptidase S1" evidence="8">
    <location>
        <begin position="406"/>
        <end position="658"/>
    </location>
</feature>
<dbReference type="SMART" id="SM00034">
    <property type="entry name" value="CLECT"/>
    <property type="match status" value="1"/>
</dbReference>
<dbReference type="Gene3D" id="2.40.10.10">
    <property type="entry name" value="Trypsin-like serine proteases"/>
    <property type="match status" value="1"/>
</dbReference>
<dbReference type="InterPro" id="IPR009003">
    <property type="entry name" value="Peptidase_S1_PA"/>
</dbReference>
<reference evidence="9" key="1">
    <citation type="submission" date="2020-04" db="EMBL/GenBank/DDBJ databases">
        <authorList>
            <person name="Neveu A P."/>
        </authorList>
    </citation>
    <scope>NUCLEOTIDE SEQUENCE</scope>
    <source>
        <tissue evidence="9">Whole embryo</tissue>
    </source>
</reference>
<evidence type="ECO:0000256" key="2">
    <source>
        <dbReference type="ARBA" id="ARBA00022801"/>
    </source>
</evidence>
<keyword evidence="3 5" id="KW-0720">Serine protease</keyword>
<dbReference type="PANTHER" id="PTHR24264">
    <property type="entry name" value="TRYPSIN-RELATED"/>
    <property type="match status" value="1"/>
</dbReference>
<keyword evidence="6" id="KW-0732">Signal</keyword>
<dbReference type="EMBL" id="LR786460">
    <property type="protein sequence ID" value="CAB3260979.1"/>
    <property type="molecule type" value="mRNA"/>
</dbReference>
<evidence type="ECO:0000313" key="9">
    <source>
        <dbReference type="EMBL" id="CAB3260979.1"/>
    </source>
</evidence>